<evidence type="ECO:0000313" key="3">
    <source>
        <dbReference type="EMBL" id="MEQ7848489.1"/>
    </source>
</evidence>
<accession>A0ABV1P151</accession>
<reference evidence="3 4" key="1">
    <citation type="submission" date="2024-02" db="EMBL/GenBank/DDBJ databases">
        <title>Full genome sequence of Nocardioides kribbensis.</title>
        <authorList>
            <person name="Poletto B.L."/>
            <person name="Silva G."/>
            <person name="Galante D."/>
            <person name="Campos K.R."/>
            <person name="Santos M.B.N."/>
            <person name="Sacchi C.T."/>
        </authorList>
    </citation>
    <scope>NUCLEOTIDE SEQUENCE [LARGE SCALE GENOMIC DNA]</scope>
    <source>
        <strain evidence="3 4">O4R</strain>
    </source>
</reference>
<evidence type="ECO:0000256" key="2">
    <source>
        <dbReference type="SAM" id="Phobius"/>
    </source>
</evidence>
<evidence type="ECO:0008006" key="5">
    <source>
        <dbReference type="Google" id="ProtNLM"/>
    </source>
</evidence>
<evidence type="ECO:0000256" key="1">
    <source>
        <dbReference type="SAM" id="MobiDB-lite"/>
    </source>
</evidence>
<protein>
    <recommendedName>
        <fullName evidence="5">Integral membrane protein</fullName>
    </recommendedName>
</protein>
<feature type="transmembrane region" description="Helical" evidence="2">
    <location>
        <begin position="351"/>
        <end position="370"/>
    </location>
</feature>
<dbReference type="Proteomes" id="UP001482520">
    <property type="component" value="Unassembled WGS sequence"/>
</dbReference>
<dbReference type="EMBL" id="JBEGDP010000017">
    <property type="protein sequence ID" value="MEQ7848489.1"/>
    <property type="molecule type" value="Genomic_DNA"/>
</dbReference>
<keyword evidence="4" id="KW-1185">Reference proteome</keyword>
<feature type="transmembrane region" description="Helical" evidence="2">
    <location>
        <begin position="174"/>
        <end position="198"/>
    </location>
</feature>
<feature type="transmembrane region" description="Helical" evidence="2">
    <location>
        <begin position="494"/>
        <end position="513"/>
    </location>
</feature>
<feature type="transmembrane region" description="Helical" evidence="2">
    <location>
        <begin position="210"/>
        <end position="235"/>
    </location>
</feature>
<feature type="transmembrane region" description="Helical" evidence="2">
    <location>
        <begin position="137"/>
        <end position="154"/>
    </location>
</feature>
<keyword evidence="2" id="KW-0472">Membrane</keyword>
<evidence type="ECO:0000313" key="4">
    <source>
        <dbReference type="Proteomes" id="UP001482520"/>
    </source>
</evidence>
<feature type="transmembrane region" description="Helical" evidence="2">
    <location>
        <begin position="467"/>
        <end position="488"/>
    </location>
</feature>
<feature type="transmembrane region" description="Helical" evidence="2">
    <location>
        <begin position="255"/>
        <end position="277"/>
    </location>
</feature>
<sequence length="534" mass="55197">MPTAASSTERWPGSGPPRRPGAAARWRAAPADAWHAVVDTGHLVAFRAGTVRSRRVLVALAAAFVALTAAAAVVPAWTPGAGSGEGRSLDVLLLLPTAMAGFLLLALVSAVVSGGGRELLARDPAAVHPVSPTTDHLGALVLAPLNIAWLMQAWTLLGSTAYAVGPGRGGADLAAAQVGMLLWLALATALAQVVAWSLEGLRRLRGGVLAVRLLGLGVLAAGLALQATGRLVPALDRGPTVPVLGGLVGGPGSRWGLTVAGLLVATLLAVALGAVPAHLAARRHPRDEQGSETAHHEARPLARWPLTALVRTDRASVWRAVPMRRGLLVLAVGPGLVALLGGLRWDTMTVLPGLVASGGALLFGVNAWCLDGRGGRWRESLPVDPATVFDARAWVLAEFLLTASLLTTAIAAVRAGVPSAAELAAITATLAVVTVQVVAAAMRWSLAHPHAVDLRSARATPAPPLGMVGYSTRLAVSTTVTGLVFSGLSRAEGWALPVLCAVPFLAWSSWRLLRTRRRWLDPVERARVVLTVTA</sequence>
<feature type="transmembrane region" description="Helical" evidence="2">
    <location>
        <begin position="97"/>
        <end position="116"/>
    </location>
</feature>
<proteinExistence type="predicted"/>
<dbReference type="RefSeq" id="WP_349805084.1">
    <property type="nucleotide sequence ID" value="NZ_JBEGDP010000017.1"/>
</dbReference>
<comment type="caution">
    <text evidence="3">The sequence shown here is derived from an EMBL/GenBank/DDBJ whole genome shotgun (WGS) entry which is preliminary data.</text>
</comment>
<feature type="transmembrane region" description="Helical" evidence="2">
    <location>
        <begin position="423"/>
        <end position="446"/>
    </location>
</feature>
<feature type="region of interest" description="Disordered" evidence="1">
    <location>
        <begin position="1"/>
        <end position="22"/>
    </location>
</feature>
<feature type="transmembrane region" description="Helical" evidence="2">
    <location>
        <begin position="56"/>
        <end position="77"/>
    </location>
</feature>
<keyword evidence="2" id="KW-0812">Transmembrane</keyword>
<feature type="transmembrane region" description="Helical" evidence="2">
    <location>
        <begin position="391"/>
        <end position="417"/>
    </location>
</feature>
<feature type="transmembrane region" description="Helical" evidence="2">
    <location>
        <begin position="326"/>
        <end position="345"/>
    </location>
</feature>
<organism evidence="3 4">
    <name type="scientific">Nocardioides kribbensis</name>
    <dbReference type="NCBI Taxonomy" id="305517"/>
    <lineage>
        <taxon>Bacteria</taxon>
        <taxon>Bacillati</taxon>
        <taxon>Actinomycetota</taxon>
        <taxon>Actinomycetes</taxon>
        <taxon>Propionibacteriales</taxon>
        <taxon>Nocardioidaceae</taxon>
        <taxon>Nocardioides</taxon>
    </lineage>
</organism>
<name>A0ABV1P151_9ACTN</name>
<gene>
    <name evidence="3" type="ORF">V6R90_14490</name>
</gene>
<keyword evidence="2" id="KW-1133">Transmembrane helix</keyword>